<proteinExistence type="predicted"/>
<organism evidence="1 2">
    <name type="scientific">candidate division TM6 bacterium JCVI TM6SC1</name>
    <dbReference type="NCBI Taxonomy" id="1306947"/>
    <lineage>
        <taxon>Bacteria</taxon>
        <taxon>Candidatus Babelota</taxon>
        <taxon>Vermiphilus</taxon>
    </lineage>
</organism>
<evidence type="ECO:0000313" key="2">
    <source>
        <dbReference type="Proteomes" id="UP000032214"/>
    </source>
</evidence>
<sequence length="354" mass="41012">MKYTIIKILLSIAIGSSIQILYAAHKEDALSDYYETMQTTEPLFKKRKLDISVEQFSSQEIQPYNLLTYQDVQAQFQLASDASLNLVKQVQALKMYQRVAPQIYNNFGDIMDNIVNNVNYAYTVVSSLSKQSNMVHIDNDDSFNYIIEPWHDSYCVNKADPEISPHLPDEYDNQTQQNLTDNIKTCNQCRRSITKIIDRCVTQRVTNNVTIISHINNLCKIVHDGHDSCLNEVYWSFIEKSHLYKFNNLAPTTQTNFCEYFSALIGAFLKNKVAVSSFKNKNGKDSLEYAVESNNIQLLELFLILFRVHKEFMCSYNTISDIYNYIYYHNSYNADVISILHDFLQEIPISSNYV</sequence>
<keyword evidence="2" id="KW-1185">Reference proteome</keyword>
<reference evidence="1 2" key="1">
    <citation type="journal article" date="2013" name="Proc. Natl. Acad. Sci. U.S.A.">
        <title>Candidate phylum TM6 genome recovered from a hospital sink biofilm provides genomic insights into this uncultivated phylum.</title>
        <authorList>
            <person name="McLean J.S."/>
            <person name="Lombardo M.J."/>
            <person name="Badger J.H."/>
            <person name="Edlund A."/>
            <person name="Novotny M."/>
            <person name="Yee-Greenbaum J."/>
            <person name="Vyahhi N."/>
            <person name="Hall A.P."/>
            <person name="Yang Y."/>
            <person name="Dupont C.L."/>
            <person name="Ziegler M.G."/>
            <person name="Chitsaz H."/>
            <person name="Allen A.E."/>
            <person name="Yooseph S."/>
            <person name="Tesler G."/>
            <person name="Pevzner P.A."/>
            <person name="Friedman R.M."/>
            <person name="Nealson K.H."/>
            <person name="Venter J.C."/>
            <person name="Lasken R.S."/>
        </authorList>
    </citation>
    <scope>NUCLEOTIDE SEQUENCE [LARGE SCALE GENOMIC DNA]</scope>
    <source>
        <strain evidence="1 2">TM6SC1</strain>
    </source>
</reference>
<name>A0A0D2JDW6_9BACT</name>
<comment type="caution">
    <text evidence="1">The sequence shown here is derived from an EMBL/GenBank/DDBJ whole genome shotgun (WGS) entry which is preliminary data.</text>
</comment>
<evidence type="ECO:0000313" key="1">
    <source>
        <dbReference type="EMBL" id="KIX85196.1"/>
    </source>
</evidence>
<dbReference type="AlphaFoldDB" id="A0A0D2JDW6"/>
<accession>A0A0D2JDW6</accession>
<gene>
    <name evidence="1" type="ORF">J120_02575</name>
</gene>
<dbReference type="Proteomes" id="UP000032214">
    <property type="component" value="Unassembled WGS sequence"/>
</dbReference>
<protein>
    <submittedName>
        <fullName evidence="1">Uncharacterized protein</fullName>
    </submittedName>
</protein>
<dbReference type="EMBL" id="ARQD01000002">
    <property type="protein sequence ID" value="KIX85196.1"/>
    <property type="molecule type" value="Genomic_DNA"/>
</dbReference>